<keyword evidence="3" id="KW-0176">Collagen</keyword>
<dbReference type="AlphaFoldDB" id="A0A2G9V471"/>
<feature type="region of interest" description="Disordered" evidence="2">
    <location>
        <begin position="289"/>
        <end position="382"/>
    </location>
</feature>
<dbReference type="PANTHER" id="PTHR24023:SF1112">
    <property type="entry name" value="COL_CUTICLE_N DOMAIN-CONTAINING PROTEIN-RELATED"/>
    <property type="match status" value="1"/>
</dbReference>
<feature type="compositionally biased region" description="Basic and acidic residues" evidence="2">
    <location>
        <begin position="133"/>
        <end position="148"/>
    </location>
</feature>
<reference evidence="3 4" key="1">
    <citation type="submission" date="2015-09" db="EMBL/GenBank/DDBJ databases">
        <title>Draft genome of the parasitic nematode Teladorsagia circumcincta isolate WARC Sus (inbred).</title>
        <authorList>
            <person name="Mitreva M."/>
        </authorList>
    </citation>
    <scope>NUCLEOTIDE SEQUENCE [LARGE SCALE GENOMIC DNA]</scope>
    <source>
        <strain evidence="3 4">S</strain>
    </source>
</reference>
<dbReference type="GO" id="GO:0030198">
    <property type="term" value="P:extracellular matrix organization"/>
    <property type="evidence" value="ECO:0007669"/>
    <property type="project" value="TreeGrafter"/>
</dbReference>
<dbReference type="GO" id="GO:0030020">
    <property type="term" value="F:extracellular matrix structural constituent conferring tensile strength"/>
    <property type="evidence" value="ECO:0007669"/>
    <property type="project" value="TreeGrafter"/>
</dbReference>
<feature type="compositionally biased region" description="Gly residues" evidence="2">
    <location>
        <begin position="332"/>
        <end position="341"/>
    </location>
</feature>
<feature type="region of interest" description="Disordered" evidence="2">
    <location>
        <begin position="413"/>
        <end position="450"/>
    </location>
</feature>
<evidence type="ECO:0000256" key="1">
    <source>
        <dbReference type="ARBA" id="ARBA00022737"/>
    </source>
</evidence>
<evidence type="ECO:0000256" key="2">
    <source>
        <dbReference type="SAM" id="MobiDB-lite"/>
    </source>
</evidence>
<dbReference type="Pfam" id="PF01391">
    <property type="entry name" value="Collagen"/>
    <property type="match status" value="1"/>
</dbReference>
<name>A0A2G9V471_TELCI</name>
<feature type="compositionally biased region" description="Low complexity" evidence="2">
    <location>
        <begin position="342"/>
        <end position="351"/>
    </location>
</feature>
<keyword evidence="4" id="KW-1185">Reference proteome</keyword>
<dbReference type="GO" id="GO:0005581">
    <property type="term" value="C:collagen trimer"/>
    <property type="evidence" value="ECO:0007669"/>
    <property type="project" value="UniProtKB-KW"/>
</dbReference>
<proteinExistence type="predicted"/>
<dbReference type="OrthoDB" id="5870622at2759"/>
<evidence type="ECO:0000313" key="3">
    <source>
        <dbReference type="EMBL" id="PIO77238.1"/>
    </source>
</evidence>
<dbReference type="Proteomes" id="UP000230423">
    <property type="component" value="Unassembled WGS sequence"/>
</dbReference>
<feature type="region of interest" description="Disordered" evidence="2">
    <location>
        <begin position="91"/>
        <end position="113"/>
    </location>
</feature>
<protein>
    <submittedName>
        <fullName evidence="3">Collagen triple helix repeat protein</fullName>
    </submittedName>
</protein>
<feature type="compositionally biased region" description="Basic and acidic residues" evidence="2">
    <location>
        <begin position="438"/>
        <end position="450"/>
    </location>
</feature>
<feature type="region of interest" description="Disordered" evidence="2">
    <location>
        <begin position="133"/>
        <end position="163"/>
    </location>
</feature>
<feature type="compositionally biased region" description="Pro residues" evidence="2">
    <location>
        <begin position="149"/>
        <end position="158"/>
    </location>
</feature>
<gene>
    <name evidence="3" type="ORF">TELCIR_00648</name>
</gene>
<feature type="compositionally biased region" description="Low complexity" evidence="2">
    <location>
        <begin position="93"/>
        <end position="107"/>
    </location>
</feature>
<dbReference type="GO" id="GO:0005615">
    <property type="term" value="C:extracellular space"/>
    <property type="evidence" value="ECO:0007669"/>
    <property type="project" value="TreeGrafter"/>
</dbReference>
<dbReference type="PANTHER" id="PTHR24023">
    <property type="entry name" value="COLLAGEN ALPHA"/>
    <property type="match status" value="1"/>
</dbReference>
<accession>A0A2G9V471</accession>
<dbReference type="InterPro" id="IPR050149">
    <property type="entry name" value="Collagen_superfamily"/>
</dbReference>
<dbReference type="GO" id="GO:0031012">
    <property type="term" value="C:extracellular matrix"/>
    <property type="evidence" value="ECO:0007669"/>
    <property type="project" value="TreeGrafter"/>
</dbReference>
<feature type="compositionally biased region" description="Pro residues" evidence="2">
    <location>
        <begin position="321"/>
        <end position="331"/>
    </location>
</feature>
<sequence>MAMEDAGGIRLHSWRAARQAASEEIETREKQMVPGTIPVQRSGYGDRDGVEGHVEISPVTASPIDVYETLDVLDPSPIGLISKMDLNDIPDITSSSSPTSEHPTTTTAPHYSWTSQDHFSTTLLQQRIEVRPLGDSSHGEDQNVEPEHPLGPPSPTPAPAYERPTAPQYGYAYTKLKCCCSNSEYNYAQTWPVSQICPAGEKGPPGMKGSPGEPGVPGSAGYDGEPAHNIGWTYITPPQPTESLCPPCPPGPPGPQGPKGAMGYRGYRGVRGPPGAPGLHGRPGLIGPVGDVGARGRPGNKGYRGARGSFGIVSTKGKPGNPGPPGSPGVPGPRGIGGPPGDFGTPGKQGPIGPPGVPGPCGADGLDGNVGREGPPGMSGPHCPCPMERNPYQANPYAGERSYSTVAAAAPAFSPRSDDLGPLGTTPIESSSVPPESEQTKRSVSTERLL</sequence>
<feature type="compositionally biased region" description="Low complexity" evidence="2">
    <location>
        <begin position="427"/>
        <end position="437"/>
    </location>
</feature>
<dbReference type="InterPro" id="IPR008160">
    <property type="entry name" value="Collagen"/>
</dbReference>
<organism evidence="3 4">
    <name type="scientific">Teladorsagia circumcincta</name>
    <name type="common">Brown stomach worm</name>
    <name type="synonym">Ostertagia circumcincta</name>
    <dbReference type="NCBI Taxonomy" id="45464"/>
    <lineage>
        <taxon>Eukaryota</taxon>
        <taxon>Metazoa</taxon>
        <taxon>Ecdysozoa</taxon>
        <taxon>Nematoda</taxon>
        <taxon>Chromadorea</taxon>
        <taxon>Rhabditida</taxon>
        <taxon>Rhabditina</taxon>
        <taxon>Rhabditomorpha</taxon>
        <taxon>Strongyloidea</taxon>
        <taxon>Trichostrongylidae</taxon>
        <taxon>Teladorsagia</taxon>
    </lineage>
</organism>
<dbReference type="EMBL" id="KZ345006">
    <property type="protein sequence ID" value="PIO77238.1"/>
    <property type="molecule type" value="Genomic_DNA"/>
</dbReference>
<keyword evidence="1" id="KW-0677">Repeat</keyword>
<evidence type="ECO:0000313" key="4">
    <source>
        <dbReference type="Proteomes" id="UP000230423"/>
    </source>
</evidence>